<evidence type="ECO:0000313" key="3">
    <source>
        <dbReference type="Proteomes" id="UP000777784"/>
    </source>
</evidence>
<proteinExistence type="predicted"/>
<reference evidence="2" key="1">
    <citation type="submission" date="2021-05" db="EMBL/GenBank/DDBJ databases">
        <title>Energy efficiency and biological interactions define the core microbiome of deep oligotrophic groundwater.</title>
        <authorList>
            <person name="Mehrshad M."/>
            <person name="Lopez-Fernandez M."/>
            <person name="Bell E."/>
            <person name="Bernier-Latmani R."/>
            <person name="Bertilsson S."/>
            <person name="Dopson M."/>
        </authorList>
    </citation>
    <scope>NUCLEOTIDE SEQUENCE</scope>
    <source>
        <strain evidence="2">Modern_marine.mb.64</strain>
    </source>
</reference>
<protein>
    <submittedName>
        <fullName evidence="2">PEP/pyruvate-binding domain-containing protein</fullName>
    </submittedName>
</protein>
<feature type="domain" description="Pyruvate phosphate dikinase AMP/ATP-binding" evidence="1">
    <location>
        <begin position="31"/>
        <end position="404"/>
    </location>
</feature>
<dbReference type="InterPro" id="IPR002192">
    <property type="entry name" value="PPDK_AMP/ATP-bd"/>
</dbReference>
<name>A0A948RWA1_UNCEI</name>
<dbReference type="GO" id="GO:0005524">
    <property type="term" value="F:ATP binding"/>
    <property type="evidence" value="ECO:0007669"/>
    <property type="project" value="InterPro"/>
</dbReference>
<accession>A0A948RWA1</accession>
<dbReference type="SUPFAM" id="SSF56059">
    <property type="entry name" value="Glutathione synthetase ATP-binding domain-like"/>
    <property type="match status" value="1"/>
</dbReference>
<dbReference type="Proteomes" id="UP000777784">
    <property type="component" value="Unassembled WGS sequence"/>
</dbReference>
<evidence type="ECO:0000259" key="1">
    <source>
        <dbReference type="Pfam" id="PF01326"/>
    </source>
</evidence>
<evidence type="ECO:0000313" key="2">
    <source>
        <dbReference type="EMBL" id="MBU2690177.1"/>
    </source>
</evidence>
<dbReference type="Pfam" id="PF01326">
    <property type="entry name" value="PPDK_N"/>
    <property type="match status" value="1"/>
</dbReference>
<dbReference type="Gene3D" id="3.30.1490.20">
    <property type="entry name" value="ATP-grasp fold, A domain"/>
    <property type="match status" value="1"/>
</dbReference>
<dbReference type="EMBL" id="JAHJDP010000023">
    <property type="protein sequence ID" value="MBU2690177.1"/>
    <property type="molecule type" value="Genomic_DNA"/>
</dbReference>
<dbReference type="AlphaFoldDB" id="A0A948RWA1"/>
<dbReference type="InterPro" id="IPR013815">
    <property type="entry name" value="ATP_grasp_subdomain_1"/>
</dbReference>
<sequence>MSEPDNLDIPQFDRRFLHPDAGFTQIGSGDLGGKASGLNLVRTKILSKIKSEEFPQIEVKVPTLAVLTTELFDIFMEQNDLYSLVKNDMPDDRIAHAFQKGSFPARFIGDLRALISEVHTPLAVRSSSRLEDALDHPFAGVYGTKMIPNNQPDIDTRFQRLVEAIKFVYASTFFRQAQNYLSSVGQERCSEKMAVIVQKIVGRRYADRFYPGISGVGRSYNYYPSGQSSPSDGVVNLALGLGKEIVDGGLSWTYSPASPQAPSPFNDIGDLLKNTQTRFWVVNMGRPPLPDPVRETEYLNHIDLSAAEMDNTLRFIASTFDGSSGRMRPGVGFSGPRVLDFAPILQYDSLPLNQLIKRLLEISEEALGAEVEIEFALNYDLNDGLPVQFGFLQVRPMVVSHQQIDIQPEECIGDSVVLATDRVLGNGLRDDILDIVFIKPDTFDAKYTREIATEIETLNRQIVNAGGIYLLIGFGRWGSSDPWLGVPIEWGQISGSRVIVEATLPNMNPDLSQGSHFFHNLIGLQILYMSVPLHSQFKINWDWLNEQPVATETKFVKHVKLLWPLEIKVDGKNGRGVVNYHEKRS</sequence>
<dbReference type="GO" id="GO:0016301">
    <property type="term" value="F:kinase activity"/>
    <property type="evidence" value="ECO:0007669"/>
    <property type="project" value="InterPro"/>
</dbReference>
<comment type="caution">
    <text evidence="2">The sequence shown here is derived from an EMBL/GenBank/DDBJ whole genome shotgun (WGS) entry which is preliminary data.</text>
</comment>
<organism evidence="2 3">
    <name type="scientific">Eiseniibacteriota bacterium</name>
    <dbReference type="NCBI Taxonomy" id="2212470"/>
    <lineage>
        <taxon>Bacteria</taxon>
        <taxon>Candidatus Eiseniibacteriota</taxon>
    </lineage>
</organism>
<gene>
    <name evidence="2" type="ORF">KJ970_04555</name>
</gene>